<organism evidence="2 3">
    <name type="scientific">Amycolatopsis tolypomycina</name>
    <dbReference type="NCBI Taxonomy" id="208445"/>
    <lineage>
        <taxon>Bacteria</taxon>
        <taxon>Bacillati</taxon>
        <taxon>Actinomycetota</taxon>
        <taxon>Actinomycetes</taxon>
        <taxon>Pseudonocardiales</taxon>
        <taxon>Pseudonocardiaceae</taxon>
        <taxon>Amycolatopsis</taxon>
    </lineage>
</organism>
<dbReference type="InterPro" id="IPR037135">
    <property type="entry name" value="DUF1653-like_dom_sf"/>
</dbReference>
<sequence>MQPGRYVHYKGAEYEVVGVARHSETEEELVVYRALYGEHGLWVRPKAMFTETVETPAGRVPRFRRLAE</sequence>
<proteinExistence type="predicted"/>
<protein>
    <recommendedName>
        <fullName evidence="1">DUF1653 domain-containing protein</fullName>
    </recommendedName>
</protein>
<dbReference type="AlphaFoldDB" id="A0A1H5BCE5"/>
<dbReference type="Proteomes" id="UP000199622">
    <property type="component" value="Unassembled WGS sequence"/>
</dbReference>
<reference evidence="3" key="1">
    <citation type="submission" date="2016-10" db="EMBL/GenBank/DDBJ databases">
        <authorList>
            <person name="Varghese N."/>
            <person name="Submissions S."/>
        </authorList>
    </citation>
    <scope>NUCLEOTIDE SEQUENCE [LARGE SCALE GENOMIC DNA]</scope>
    <source>
        <strain evidence="3">DSM 44544</strain>
    </source>
</reference>
<feature type="domain" description="DUF1653" evidence="1">
    <location>
        <begin position="4"/>
        <end position="64"/>
    </location>
</feature>
<dbReference type="InterPro" id="IPR023387">
    <property type="entry name" value="DUF1653-like_dom"/>
</dbReference>
<dbReference type="STRING" id="208445.SAMN04489727_8203"/>
<gene>
    <name evidence="2" type="ORF">SAMN04489727_8203</name>
</gene>
<dbReference type="EMBL" id="FNSO01000004">
    <property type="protein sequence ID" value="SED52026.1"/>
    <property type="molecule type" value="Genomic_DNA"/>
</dbReference>
<evidence type="ECO:0000259" key="1">
    <source>
        <dbReference type="Pfam" id="PF07866"/>
    </source>
</evidence>
<dbReference type="Pfam" id="PF07866">
    <property type="entry name" value="DUF1653"/>
    <property type="match status" value="1"/>
</dbReference>
<name>A0A1H5BCE5_9PSEU</name>
<accession>A0A1H5BCE5</accession>
<dbReference type="RefSeq" id="WP_091317376.1">
    <property type="nucleotide sequence ID" value="NZ_FNSO01000004.1"/>
</dbReference>
<dbReference type="Gene3D" id="2.30.30.320">
    <property type="entry name" value="DUF1653-like domain"/>
    <property type="match status" value="1"/>
</dbReference>
<dbReference type="OrthoDB" id="371169at2"/>
<evidence type="ECO:0000313" key="2">
    <source>
        <dbReference type="EMBL" id="SED52026.1"/>
    </source>
</evidence>
<evidence type="ECO:0000313" key="3">
    <source>
        <dbReference type="Proteomes" id="UP000199622"/>
    </source>
</evidence>
<keyword evidence="3" id="KW-1185">Reference proteome</keyword>